<feature type="chain" id="PRO_5012308452" evidence="1">
    <location>
        <begin position="23"/>
        <end position="250"/>
    </location>
</feature>
<feature type="signal peptide" evidence="1">
    <location>
        <begin position="1"/>
        <end position="22"/>
    </location>
</feature>
<reference evidence="2 3" key="1">
    <citation type="submission" date="2017-05" db="EMBL/GenBank/DDBJ databases">
        <authorList>
            <person name="Song R."/>
            <person name="Chenine A.L."/>
            <person name="Ruprecht R.M."/>
        </authorList>
    </citation>
    <scope>NUCLEOTIDE SEQUENCE [LARGE SCALE GENOMIC DNA]</scope>
    <source>
        <strain evidence="2 3">CECT 8489</strain>
    </source>
</reference>
<keyword evidence="1" id="KW-0732">Signal</keyword>
<sequence>MSLALFLSSLGVFLLIAIPAFAQSIPDNAKAKGYGKGWECNAGFRPSEGRCVTIVVPQNAYATNRTYGRGWACHHGFSVSDKKECLAVFVPDGGFLDASGERWRCTRGFARVGETCQEVVLPANAYLSATSRGSAWACGRGFEVKDDGCAEIAVPSNAFLNSSGYGQPWSCERGFFEQDGRCEPVEVPVNAFFDNATYGTGWKCERGYAASNQACKEIEVPDNAHLDSSGNRWACNRNFQKSKGQCVFRE</sequence>
<dbReference type="InterPro" id="IPR009030">
    <property type="entry name" value="Growth_fac_rcpt_cys_sf"/>
</dbReference>
<dbReference type="AlphaFoldDB" id="A0A238J528"/>
<evidence type="ECO:0000313" key="2">
    <source>
        <dbReference type="EMBL" id="SMX25707.1"/>
    </source>
</evidence>
<dbReference type="Gene3D" id="2.10.25.10">
    <property type="entry name" value="Laminin"/>
    <property type="match status" value="7"/>
</dbReference>
<name>A0A238J528_9RHOB</name>
<evidence type="ECO:0000256" key="1">
    <source>
        <dbReference type="SAM" id="SignalP"/>
    </source>
</evidence>
<dbReference type="EMBL" id="FXXQ01000024">
    <property type="protein sequence ID" value="SMX25707.1"/>
    <property type="molecule type" value="Genomic_DNA"/>
</dbReference>
<dbReference type="Proteomes" id="UP000201838">
    <property type="component" value="Unassembled WGS sequence"/>
</dbReference>
<gene>
    <name evidence="2" type="ORF">BOA8489_03851</name>
</gene>
<proteinExistence type="predicted"/>
<organism evidence="2 3">
    <name type="scientific">Boseongicola aestuarii</name>
    <dbReference type="NCBI Taxonomy" id="1470561"/>
    <lineage>
        <taxon>Bacteria</taxon>
        <taxon>Pseudomonadati</taxon>
        <taxon>Pseudomonadota</taxon>
        <taxon>Alphaproteobacteria</taxon>
        <taxon>Rhodobacterales</taxon>
        <taxon>Paracoccaceae</taxon>
        <taxon>Boseongicola</taxon>
    </lineage>
</organism>
<evidence type="ECO:0000313" key="3">
    <source>
        <dbReference type="Proteomes" id="UP000201838"/>
    </source>
</evidence>
<dbReference type="RefSeq" id="WP_093975889.1">
    <property type="nucleotide sequence ID" value="NZ_FXXQ01000024.1"/>
</dbReference>
<protein>
    <submittedName>
        <fullName evidence="2">MSP1 EGF domain 1</fullName>
    </submittedName>
</protein>
<dbReference type="OrthoDB" id="7617860at2"/>
<accession>A0A238J528</accession>
<keyword evidence="3" id="KW-1185">Reference proteome</keyword>
<dbReference type="SUPFAM" id="SSF57184">
    <property type="entry name" value="Growth factor receptor domain"/>
    <property type="match status" value="1"/>
</dbReference>